<reference evidence="1 2" key="1">
    <citation type="submission" date="2016-07" db="EMBL/GenBank/DDBJ databases">
        <title>Draft genome sequence of Prauserella muralis DSM 45305, isolated from a mould-covered wall in an indoor environment.</title>
        <authorList>
            <person name="Ruckert C."/>
            <person name="Albersmeier A."/>
            <person name="Jiang C.-L."/>
            <person name="Jiang Y."/>
            <person name="Kalinowski J."/>
            <person name="Schneider O."/>
            <person name="Winkler A."/>
            <person name="Zotchev S.B."/>
        </authorList>
    </citation>
    <scope>NUCLEOTIDE SEQUENCE [LARGE SCALE GENOMIC DNA]</scope>
    <source>
        <strain evidence="1 2">DSM 45305</strain>
    </source>
</reference>
<name>A0A2V4AP13_9PSEU</name>
<dbReference type="Proteomes" id="UP000249915">
    <property type="component" value="Unassembled WGS sequence"/>
</dbReference>
<protein>
    <submittedName>
        <fullName evidence="1">Uncharacterized protein</fullName>
    </submittedName>
</protein>
<keyword evidence="2" id="KW-1185">Reference proteome</keyword>
<gene>
    <name evidence="1" type="ORF">BAY60_25570</name>
</gene>
<dbReference type="RefSeq" id="WP_112284015.1">
    <property type="nucleotide sequence ID" value="NZ_MASW01000006.1"/>
</dbReference>
<comment type="caution">
    <text evidence="1">The sequence shown here is derived from an EMBL/GenBank/DDBJ whole genome shotgun (WGS) entry which is preliminary data.</text>
</comment>
<proteinExistence type="predicted"/>
<accession>A0A2V4AP13</accession>
<evidence type="ECO:0000313" key="1">
    <source>
        <dbReference type="EMBL" id="PXY20876.1"/>
    </source>
</evidence>
<sequence>MAERTVSVRLKAEAGQYMATMRAAGAATKDLEKASRVLSTAMDNEENAAGRVRVAEAQLLELKKSGKTTDLQLARARETLAMATRKYAAAQERTRAATEQWVAAQKRANDEQQRTGESLRDVEKIAKRTQFQFKALAAAIAVGGPAAAAAALGVAAVGAVGAFTTLGAVALRNNAEVRQSFADLAFEVRTGITQDAAPMADAFVGAADQMRGAYQGLRPELRGIFADSATYVEPLTDGVIDLAYNAMPGLSRAVSEAGPIVDGFGALLGDVGSGLGSLMDEAASHTDAVGEGLEHLGSLVDGTLTETGDLLGHLSELWAEHGDEVADVVTRIIGVLEGLTGSALPVLSTTAGAALNVLSGLLSAIEPMVDVLGPAIGWWLSLAGAIKAVNAVQGVAAKVASGMSGIGGAMDRSGSRAAAFKSAALGAALVLGQLALQAQAINPDVEKLGDSMLKWASTGRIGGEAARVFGSNLQDLDYAVTAVTDGGLTRGVAEVAEFAGGLVGLKGPLSEAKEQIGGLDQALAEMVDDEGIGAAHRVVQQIAEQTGRSIDEVVAALPKYQAAVDAAKDRMKQLGTSGMQATPGIKELEESLATLGDETAAVEDRVDALNSAWRRLFGVALTMEEATSAFEGGLDEIRTSLEGVKGSSASWRAELLNANGSINLTTEAGRNLSEQLIQQGEDYRALAITAYDTARQQGLSQEQATARAVAATNNRRQQFIREMRQMGLNADQARTLANRYFGIPEDVLTFIKQHGMAAARGHARGYKSELDAIPEQVTTTYTKIMETIVSPTKGGVQPLEIYGWNRRDGGIVPGFASGGLPRPRPGMFRGVGGPREDANLVAISDGEFITNAADTMRNRAALEAGNRGARLVALGPGGVVAGLAGGGAVRQAPRALLSGGPSVVVNVSIPNYVGNRAELTRALRREIADGFGGDVQKALGKGKGR</sequence>
<dbReference type="AlphaFoldDB" id="A0A2V4AP13"/>
<dbReference type="OrthoDB" id="5188478at2"/>
<evidence type="ECO:0000313" key="2">
    <source>
        <dbReference type="Proteomes" id="UP000249915"/>
    </source>
</evidence>
<dbReference type="EMBL" id="MASW01000006">
    <property type="protein sequence ID" value="PXY20876.1"/>
    <property type="molecule type" value="Genomic_DNA"/>
</dbReference>
<organism evidence="1 2">
    <name type="scientific">Prauserella muralis</name>
    <dbReference type="NCBI Taxonomy" id="588067"/>
    <lineage>
        <taxon>Bacteria</taxon>
        <taxon>Bacillati</taxon>
        <taxon>Actinomycetota</taxon>
        <taxon>Actinomycetes</taxon>
        <taxon>Pseudonocardiales</taxon>
        <taxon>Pseudonocardiaceae</taxon>
        <taxon>Prauserella</taxon>
    </lineage>
</organism>